<dbReference type="Pfam" id="PF00296">
    <property type="entry name" value="Bac_luciferase"/>
    <property type="match status" value="1"/>
</dbReference>
<dbReference type="Proteomes" id="UP000228593">
    <property type="component" value="Unassembled WGS sequence"/>
</dbReference>
<evidence type="ECO:0000259" key="5">
    <source>
        <dbReference type="Pfam" id="PF00296"/>
    </source>
</evidence>
<evidence type="ECO:0000256" key="2">
    <source>
        <dbReference type="ARBA" id="ARBA00022643"/>
    </source>
</evidence>
<dbReference type="PANTHER" id="PTHR30011">
    <property type="entry name" value="ALKANESULFONATE MONOOXYGENASE-RELATED"/>
    <property type="match status" value="1"/>
</dbReference>
<keyword evidence="3" id="KW-0560">Oxidoreductase</keyword>
<dbReference type="InterPro" id="IPR051260">
    <property type="entry name" value="Diverse_substr_monoxygenases"/>
</dbReference>
<keyword evidence="7" id="KW-1185">Reference proteome</keyword>
<dbReference type="GO" id="GO:0004497">
    <property type="term" value="F:monooxygenase activity"/>
    <property type="evidence" value="ECO:0007669"/>
    <property type="project" value="UniProtKB-KW"/>
</dbReference>
<comment type="caution">
    <text evidence="6">The sequence shown here is derived from an EMBL/GenBank/DDBJ whole genome shotgun (WGS) entry which is preliminary data.</text>
</comment>
<accession>A0A2G8SZH2</accession>
<keyword evidence="2" id="KW-0288">FMN</keyword>
<proteinExistence type="predicted"/>
<name>A0A2G8SZH2_9BURK</name>
<dbReference type="InterPro" id="IPR036661">
    <property type="entry name" value="Luciferase-like_sf"/>
</dbReference>
<keyword evidence="4" id="KW-0503">Monooxygenase</keyword>
<dbReference type="InterPro" id="IPR011251">
    <property type="entry name" value="Luciferase-like_dom"/>
</dbReference>
<evidence type="ECO:0000256" key="3">
    <source>
        <dbReference type="ARBA" id="ARBA00023002"/>
    </source>
</evidence>
<organism evidence="6 7">
    <name type="scientific">Massilia psychrophila</name>
    <dbReference type="NCBI Taxonomy" id="1603353"/>
    <lineage>
        <taxon>Bacteria</taxon>
        <taxon>Pseudomonadati</taxon>
        <taxon>Pseudomonadota</taxon>
        <taxon>Betaproteobacteria</taxon>
        <taxon>Burkholderiales</taxon>
        <taxon>Oxalobacteraceae</taxon>
        <taxon>Telluria group</taxon>
        <taxon>Massilia</taxon>
    </lineage>
</organism>
<dbReference type="SUPFAM" id="SSF51679">
    <property type="entry name" value="Bacterial luciferase-like"/>
    <property type="match status" value="1"/>
</dbReference>
<dbReference type="PANTHER" id="PTHR30011:SF16">
    <property type="entry name" value="C2H2 FINGER DOMAIN TRANSCRIPTION FACTOR (EUROFUNG)-RELATED"/>
    <property type="match status" value="1"/>
</dbReference>
<dbReference type="OrthoDB" id="4505903at2"/>
<evidence type="ECO:0000256" key="1">
    <source>
        <dbReference type="ARBA" id="ARBA00022630"/>
    </source>
</evidence>
<dbReference type="EMBL" id="PDOB01000022">
    <property type="protein sequence ID" value="PIL39190.1"/>
    <property type="molecule type" value="Genomic_DNA"/>
</dbReference>
<evidence type="ECO:0000313" key="6">
    <source>
        <dbReference type="EMBL" id="PIL39190.1"/>
    </source>
</evidence>
<sequence length="198" mass="21506">MGLLATSSTTFNEPYNLARQFKALDIMSHGRAGWNAVTSSGEEVAANYGMRLPSSPARYGRAHKTVQLVHALWVSWGLDVWGRDQATGQFAKGDQIAPINRGGKFVASRGQLYIPPSEQGQPVIFHAGGGPNALTWLAATPALLSVRPSTIEDARAQRAAFRDATERAGRNPDEIKFIIGLRRRSRATSDRHLIGGSR</sequence>
<gene>
    <name evidence="6" type="ORF">CR103_13965</name>
</gene>
<dbReference type="GO" id="GO:0016705">
    <property type="term" value="F:oxidoreductase activity, acting on paired donors, with incorporation or reduction of molecular oxygen"/>
    <property type="evidence" value="ECO:0007669"/>
    <property type="project" value="InterPro"/>
</dbReference>
<dbReference type="AlphaFoldDB" id="A0A2G8SZH2"/>
<protein>
    <recommendedName>
        <fullName evidence="5">Luciferase-like domain-containing protein</fullName>
    </recommendedName>
</protein>
<keyword evidence="1" id="KW-0285">Flavoprotein</keyword>
<evidence type="ECO:0000313" key="7">
    <source>
        <dbReference type="Proteomes" id="UP000228593"/>
    </source>
</evidence>
<dbReference type="Gene3D" id="3.20.20.30">
    <property type="entry name" value="Luciferase-like domain"/>
    <property type="match status" value="1"/>
</dbReference>
<reference evidence="6 7" key="1">
    <citation type="submission" date="2017-10" db="EMBL/GenBank/DDBJ databases">
        <title>Massilia psychrophilum sp. nov., a novel purple-pigmented bacterium isolated from Tianshan glacier, Xinjiang Municipality, China.</title>
        <authorList>
            <person name="Wang H."/>
        </authorList>
    </citation>
    <scope>NUCLEOTIDE SEQUENCE [LARGE SCALE GENOMIC DNA]</scope>
    <source>
        <strain evidence="6 7">JCM 30813</strain>
    </source>
</reference>
<feature type="domain" description="Luciferase-like" evidence="5">
    <location>
        <begin position="3"/>
        <end position="182"/>
    </location>
</feature>
<evidence type="ECO:0000256" key="4">
    <source>
        <dbReference type="ARBA" id="ARBA00023033"/>
    </source>
</evidence>